<dbReference type="Proteomes" id="UP001519309">
    <property type="component" value="Unassembled WGS sequence"/>
</dbReference>
<reference evidence="1 3" key="1">
    <citation type="submission" date="2016-06" db="EMBL/GenBank/DDBJ databases">
        <title>Complete genome sequence of Streptomyces griseochromogenes ATCC 14511, the Blasticidin S producer.</title>
        <authorList>
            <person name="Wu L."/>
        </authorList>
    </citation>
    <scope>NUCLEOTIDE SEQUENCE [LARGE SCALE GENOMIC DNA]</scope>
    <source>
        <strain evidence="1 3">ATCC 14511</strain>
    </source>
</reference>
<evidence type="ECO:0000313" key="3">
    <source>
        <dbReference type="Proteomes" id="UP000092659"/>
    </source>
</evidence>
<gene>
    <name evidence="1" type="ORF">AVL59_35170</name>
    <name evidence="2" type="ORF">J2Z21_005401</name>
</gene>
<reference evidence="2 4" key="2">
    <citation type="submission" date="2021-03" db="EMBL/GenBank/DDBJ databases">
        <title>Genomic Encyclopedia of Type Strains, Phase IV (KMG-IV): sequencing the most valuable type-strain genomes for metagenomic binning, comparative biology and taxonomic classification.</title>
        <authorList>
            <person name="Goeker M."/>
        </authorList>
    </citation>
    <scope>NUCLEOTIDE SEQUENCE [LARGE SCALE GENOMIC DNA]</scope>
    <source>
        <strain evidence="2 4">DSM 40499</strain>
    </source>
</reference>
<keyword evidence="4" id="KW-1185">Reference proteome</keyword>
<sequence>MPTPALAAALADIDTVFNGFASPAETGCERCFAPEETALLRTPYTRLPTGLLRRFVYKVPDHFEDHAAVMRRLLPQCAHALADGSMDGIRFNGRHGLSRVDWRAWPTEQASAVEAFVLAWWCDVLTTPDPPFPVEDVFETCASILRTMTPLLDRWEPHPVADTHLVGCAGSWLYDLIDDSWPFTWWIRDDEAVGVAELRSWLARHASDRLRAQGEADLAIRARLVGLPYEDRWNDPYWTRPSATN</sequence>
<dbReference type="RefSeq" id="WP_067312819.1">
    <property type="nucleotide sequence ID" value="NZ_CP016279.1"/>
</dbReference>
<proteinExistence type="predicted"/>
<protein>
    <submittedName>
        <fullName evidence="1">Uncharacterized protein</fullName>
    </submittedName>
</protein>
<accession>A0A1B1B5L9</accession>
<name>A0A1B1B5L9_9ACTN</name>
<evidence type="ECO:0000313" key="4">
    <source>
        <dbReference type="Proteomes" id="UP001519309"/>
    </source>
</evidence>
<evidence type="ECO:0000313" key="2">
    <source>
        <dbReference type="EMBL" id="MBP2052418.1"/>
    </source>
</evidence>
<dbReference type="EMBL" id="JAGGLP010000011">
    <property type="protein sequence ID" value="MBP2052418.1"/>
    <property type="molecule type" value="Genomic_DNA"/>
</dbReference>
<dbReference type="KEGG" id="sgs:AVL59_35170"/>
<dbReference type="EMBL" id="CP016279">
    <property type="protein sequence ID" value="ANP54114.1"/>
    <property type="molecule type" value="Genomic_DNA"/>
</dbReference>
<dbReference type="Proteomes" id="UP000092659">
    <property type="component" value="Chromosome"/>
</dbReference>
<dbReference type="AlphaFoldDB" id="A0A1B1B5L9"/>
<dbReference type="OrthoDB" id="4535590at2"/>
<organism evidence="1 3">
    <name type="scientific">Streptomyces griseochromogenes</name>
    <dbReference type="NCBI Taxonomy" id="68214"/>
    <lineage>
        <taxon>Bacteria</taxon>
        <taxon>Bacillati</taxon>
        <taxon>Actinomycetota</taxon>
        <taxon>Actinomycetes</taxon>
        <taxon>Kitasatosporales</taxon>
        <taxon>Streptomycetaceae</taxon>
        <taxon>Streptomyces</taxon>
    </lineage>
</organism>
<evidence type="ECO:0000313" key="1">
    <source>
        <dbReference type="EMBL" id="ANP54114.1"/>
    </source>
</evidence>